<keyword evidence="1" id="KW-0732">Signal</keyword>
<accession>A0A1W9YRG2</accession>
<name>A0A1W9YRG2_MYCBA</name>
<dbReference type="AlphaFoldDB" id="A0A1W9YRG2"/>
<evidence type="ECO:0000256" key="1">
    <source>
        <dbReference type="SAM" id="SignalP"/>
    </source>
</evidence>
<gene>
    <name evidence="2" type="ORF">BST17_22680</name>
</gene>
<proteinExistence type="predicted"/>
<sequence>MPYDLGMRRLVLAVPVVGVAALLGTGPAAAAPAQGCAVNLQAPAVVESSGMAAVVASVRPGACNRAVPQLQVACLQQVGSAVAPLCVQSEGPGSAEVRLTPYTPGAGYTVSGRVCANAGSPPVTYCSTVGPTTVTL</sequence>
<dbReference type="STRING" id="564198.BST17_22680"/>
<organism evidence="2 3">
    <name type="scientific">Mycolicibacterium bacteremicum</name>
    <name type="common">Mycobacterium bacteremicum</name>
    <dbReference type="NCBI Taxonomy" id="564198"/>
    <lineage>
        <taxon>Bacteria</taxon>
        <taxon>Bacillati</taxon>
        <taxon>Actinomycetota</taxon>
        <taxon>Actinomycetes</taxon>
        <taxon>Mycobacteriales</taxon>
        <taxon>Mycobacteriaceae</taxon>
        <taxon>Mycolicibacterium</taxon>
    </lineage>
</organism>
<evidence type="ECO:0000313" key="3">
    <source>
        <dbReference type="Proteomes" id="UP000192366"/>
    </source>
</evidence>
<dbReference type="Proteomes" id="UP000192366">
    <property type="component" value="Unassembled WGS sequence"/>
</dbReference>
<evidence type="ECO:0008006" key="4">
    <source>
        <dbReference type="Google" id="ProtNLM"/>
    </source>
</evidence>
<reference evidence="2 3" key="1">
    <citation type="submission" date="2017-02" db="EMBL/GenBank/DDBJ databases">
        <title>The new phylogeny of genus Mycobacterium.</title>
        <authorList>
            <person name="Tortoli E."/>
            <person name="Trovato A."/>
            <person name="Cirillo D.M."/>
        </authorList>
    </citation>
    <scope>NUCLEOTIDE SEQUENCE [LARGE SCALE GENOMIC DNA]</scope>
    <source>
        <strain evidence="2 3">DSM 45578</strain>
    </source>
</reference>
<keyword evidence="3" id="KW-1185">Reference proteome</keyword>
<feature type="signal peptide" evidence="1">
    <location>
        <begin position="1"/>
        <end position="30"/>
    </location>
</feature>
<protein>
    <recommendedName>
        <fullName evidence="4">Secreted protein</fullName>
    </recommendedName>
</protein>
<dbReference type="EMBL" id="MVHJ01000026">
    <property type="protein sequence ID" value="ORA02633.1"/>
    <property type="molecule type" value="Genomic_DNA"/>
</dbReference>
<feature type="chain" id="PRO_5010860096" description="Secreted protein" evidence="1">
    <location>
        <begin position="31"/>
        <end position="136"/>
    </location>
</feature>
<evidence type="ECO:0000313" key="2">
    <source>
        <dbReference type="EMBL" id="ORA02633.1"/>
    </source>
</evidence>
<comment type="caution">
    <text evidence="2">The sequence shown here is derived from an EMBL/GenBank/DDBJ whole genome shotgun (WGS) entry which is preliminary data.</text>
</comment>